<sequence>MEYKKRLSVRLDERTAMLLAELSEITKTSSSVIIRSIMQRGINELIDESGNWKIQNEKTEKGKS</sequence>
<name>A0A8S5R4F3_9CAUD</name>
<reference evidence="1" key="1">
    <citation type="journal article" date="2021" name="Proc. Natl. Acad. Sci. U.S.A.">
        <title>A Catalog of Tens of Thousands of Viruses from Human Metagenomes Reveals Hidden Associations with Chronic Diseases.</title>
        <authorList>
            <person name="Tisza M.J."/>
            <person name="Buck C.B."/>
        </authorList>
    </citation>
    <scope>NUCLEOTIDE SEQUENCE</scope>
    <source>
        <strain evidence="1">CtyjS2</strain>
    </source>
</reference>
<organism evidence="1">
    <name type="scientific">Siphoviridae sp. ctyjS2</name>
    <dbReference type="NCBI Taxonomy" id="2827284"/>
    <lineage>
        <taxon>Viruses</taxon>
        <taxon>Duplodnaviria</taxon>
        <taxon>Heunggongvirae</taxon>
        <taxon>Uroviricota</taxon>
        <taxon>Caudoviricetes</taxon>
    </lineage>
</organism>
<proteinExistence type="predicted"/>
<dbReference type="EMBL" id="BK015806">
    <property type="protein sequence ID" value="DAE26010.1"/>
    <property type="molecule type" value="Genomic_DNA"/>
</dbReference>
<accession>A0A8S5R4F3</accession>
<evidence type="ECO:0000313" key="1">
    <source>
        <dbReference type="EMBL" id="DAE26010.1"/>
    </source>
</evidence>
<protein>
    <submittedName>
        <fullName evidence="1">Antitoxin</fullName>
    </submittedName>
</protein>